<proteinExistence type="predicted"/>
<reference evidence="4" key="1">
    <citation type="journal article" date="2019" name="Int. J. Syst. Evol. Microbiol.">
        <title>The Global Catalogue of Microorganisms (GCM) 10K type strain sequencing project: providing services to taxonomists for standard genome sequencing and annotation.</title>
        <authorList>
            <consortium name="The Broad Institute Genomics Platform"/>
            <consortium name="The Broad Institute Genome Sequencing Center for Infectious Disease"/>
            <person name="Wu L."/>
            <person name="Ma J."/>
        </authorList>
    </citation>
    <scope>NUCLEOTIDE SEQUENCE [LARGE SCALE GENOMIC DNA]</scope>
    <source>
        <strain evidence="4">JCM 18014</strain>
    </source>
</reference>
<feature type="domain" description="PilZ" evidence="2">
    <location>
        <begin position="17"/>
        <end position="103"/>
    </location>
</feature>
<dbReference type="Proteomes" id="UP001500518">
    <property type="component" value="Unassembled WGS sequence"/>
</dbReference>
<evidence type="ECO:0000259" key="2">
    <source>
        <dbReference type="Pfam" id="PF07238"/>
    </source>
</evidence>
<keyword evidence="1" id="KW-1133">Transmembrane helix</keyword>
<organism evidence="3 4">
    <name type="scientific">Erythrobacter westpacificensis</name>
    <dbReference type="NCBI Taxonomy" id="1055231"/>
    <lineage>
        <taxon>Bacteria</taxon>
        <taxon>Pseudomonadati</taxon>
        <taxon>Pseudomonadota</taxon>
        <taxon>Alphaproteobacteria</taxon>
        <taxon>Sphingomonadales</taxon>
        <taxon>Erythrobacteraceae</taxon>
        <taxon>Erythrobacter/Porphyrobacter group</taxon>
        <taxon>Erythrobacter</taxon>
    </lineage>
</organism>
<evidence type="ECO:0000313" key="3">
    <source>
        <dbReference type="EMBL" id="GAA5047265.1"/>
    </source>
</evidence>
<protein>
    <recommendedName>
        <fullName evidence="2">PilZ domain-containing protein</fullName>
    </recommendedName>
</protein>
<gene>
    <name evidence="3" type="ORF">GCM10023208_03450</name>
</gene>
<evidence type="ECO:0000256" key="1">
    <source>
        <dbReference type="SAM" id="Phobius"/>
    </source>
</evidence>
<dbReference type="EMBL" id="BAABHV010000001">
    <property type="protein sequence ID" value="GAA5047265.1"/>
    <property type="molecule type" value="Genomic_DNA"/>
</dbReference>
<dbReference type="RefSeq" id="WP_346031409.1">
    <property type="nucleotide sequence ID" value="NZ_BAABHV010000001.1"/>
</dbReference>
<sequence length="171" mass="18512">MLPRIASLDQSAFSLVDRRSAKRRTLKLGFDTAARRGRARVLIMDISTTGMRLQTSASFEIGEQIQIVVPEAGTVTATIVRESYSDIGWEFGAAFDEPITEAAVSAVLLAAPAFAPPIPEEEAKQWVREARARYPEPSPMPDLLLAMFAVLSLLLAGSFVYALGFLSPAIG</sequence>
<keyword evidence="1" id="KW-0472">Membrane</keyword>
<comment type="caution">
    <text evidence="3">The sequence shown here is derived from an EMBL/GenBank/DDBJ whole genome shotgun (WGS) entry which is preliminary data.</text>
</comment>
<dbReference type="InterPro" id="IPR009875">
    <property type="entry name" value="PilZ_domain"/>
</dbReference>
<feature type="transmembrane region" description="Helical" evidence="1">
    <location>
        <begin position="143"/>
        <end position="166"/>
    </location>
</feature>
<keyword evidence="4" id="KW-1185">Reference proteome</keyword>
<keyword evidence="1" id="KW-0812">Transmembrane</keyword>
<evidence type="ECO:0000313" key="4">
    <source>
        <dbReference type="Proteomes" id="UP001500518"/>
    </source>
</evidence>
<accession>A0ABP9K0V2</accession>
<dbReference type="SUPFAM" id="SSF141371">
    <property type="entry name" value="PilZ domain-like"/>
    <property type="match status" value="1"/>
</dbReference>
<dbReference type="Pfam" id="PF07238">
    <property type="entry name" value="PilZ"/>
    <property type="match status" value="1"/>
</dbReference>
<name>A0ABP9K0V2_9SPHN</name>